<dbReference type="SUPFAM" id="SSF52540">
    <property type="entry name" value="P-loop containing nucleoside triphosphate hydrolases"/>
    <property type="match status" value="1"/>
</dbReference>
<evidence type="ECO:0000256" key="4">
    <source>
        <dbReference type="ARBA" id="ARBA00022475"/>
    </source>
</evidence>
<comment type="subcellular location">
    <subcellularLocation>
        <location evidence="1">Cell membrane</location>
        <topology evidence="1">Peripheral membrane protein</topology>
    </subcellularLocation>
</comment>
<evidence type="ECO:0000256" key="7">
    <source>
        <dbReference type="ARBA" id="ARBA00023136"/>
    </source>
</evidence>
<name>A0A9D2NA95_9FIRM</name>
<dbReference type="InterPro" id="IPR003439">
    <property type="entry name" value="ABC_transporter-like_ATP-bd"/>
</dbReference>
<dbReference type="PANTHER" id="PTHR43297:SF2">
    <property type="entry name" value="DIPEPTIDE TRANSPORT ATP-BINDING PROTEIN DPPD"/>
    <property type="match status" value="1"/>
</dbReference>
<dbReference type="InterPro" id="IPR027417">
    <property type="entry name" value="P-loop_NTPase"/>
</dbReference>
<keyword evidence="6 9" id="KW-0067">ATP-binding</keyword>
<evidence type="ECO:0000256" key="3">
    <source>
        <dbReference type="ARBA" id="ARBA00022448"/>
    </source>
</evidence>
<reference evidence="9" key="2">
    <citation type="submission" date="2021-04" db="EMBL/GenBank/DDBJ databases">
        <authorList>
            <person name="Gilroy R."/>
        </authorList>
    </citation>
    <scope>NUCLEOTIDE SEQUENCE</scope>
    <source>
        <strain evidence="9">CHK185-5351</strain>
    </source>
</reference>
<dbReference type="GO" id="GO:0005886">
    <property type="term" value="C:plasma membrane"/>
    <property type="evidence" value="ECO:0007669"/>
    <property type="project" value="UniProtKB-SubCell"/>
</dbReference>
<dbReference type="InterPro" id="IPR003593">
    <property type="entry name" value="AAA+_ATPase"/>
</dbReference>
<evidence type="ECO:0000256" key="2">
    <source>
        <dbReference type="ARBA" id="ARBA00005417"/>
    </source>
</evidence>
<evidence type="ECO:0000256" key="1">
    <source>
        <dbReference type="ARBA" id="ARBA00004202"/>
    </source>
</evidence>
<comment type="caution">
    <text evidence="9">The sequence shown here is derived from an EMBL/GenBank/DDBJ whole genome shotgun (WGS) entry which is preliminary data.</text>
</comment>
<reference evidence="9" key="1">
    <citation type="journal article" date="2021" name="PeerJ">
        <title>Extensive microbial diversity within the chicken gut microbiome revealed by metagenomics and culture.</title>
        <authorList>
            <person name="Gilroy R."/>
            <person name="Ravi A."/>
            <person name="Getino M."/>
            <person name="Pursley I."/>
            <person name="Horton D.L."/>
            <person name="Alikhan N.F."/>
            <person name="Baker D."/>
            <person name="Gharbi K."/>
            <person name="Hall N."/>
            <person name="Watson M."/>
            <person name="Adriaenssens E.M."/>
            <person name="Foster-Nyarko E."/>
            <person name="Jarju S."/>
            <person name="Secka A."/>
            <person name="Antonio M."/>
            <person name="Oren A."/>
            <person name="Chaudhuri R.R."/>
            <person name="La Ragione R."/>
            <person name="Hildebrand F."/>
            <person name="Pallen M.J."/>
        </authorList>
    </citation>
    <scope>NUCLEOTIDE SEQUENCE</scope>
    <source>
        <strain evidence="9">CHK185-5351</strain>
    </source>
</reference>
<proteinExistence type="inferred from homology"/>
<dbReference type="GO" id="GO:0005524">
    <property type="term" value="F:ATP binding"/>
    <property type="evidence" value="ECO:0007669"/>
    <property type="project" value="UniProtKB-KW"/>
</dbReference>
<keyword evidence="5" id="KW-0547">Nucleotide-binding</keyword>
<dbReference type="InterPro" id="IPR050388">
    <property type="entry name" value="ABC_Ni/Peptide_Import"/>
</dbReference>
<dbReference type="PANTHER" id="PTHR43297">
    <property type="entry name" value="OLIGOPEPTIDE TRANSPORT ATP-BINDING PROTEIN APPD"/>
    <property type="match status" value="1"/>
</dbReference>
<gene>
    <name evidence="9" type="ORF">H9705_03500</name>
</gene>
<dbReference type="PROSITE" id="PS50893">
    <property type="entry name" value="ABC_TRANSPORTER_2"/>
    <property type="match status" value="1"/>
</dbReference>
<keyword evidence="3" id="KW-0813">Transport</keyword>
<dbReference type="SMART" id="SM00382">
    <property type="entry name" value="AAA"/>
    <property type="match status" value="1"/>
</dbReference>
<evidence type="ECO:0000313" key="10">
    <source>
        <dbReference type="Proteomes" id="UP000823849"/>
    </source>
</evidence>
<accession>A0A9D2NA95</accession>
<dbReference type="Pfam" id="PF00005">
    <property type="entry name" value="ABC_tran"/>
    <property type="match status" value="1"/>
</dbReference>
<feature type="domain" description="ABC transporter" evidence="8">
    <location>
        <begin position="5"/>
        <end position="251"/>
    </location>
</feature>
<evidence type="ECO:0000313" key="9">
    <source>
        <dbReference type="EMBL" id="HJC14883.1"/>
    </source>
</evidence>
<dbReference type="CDD" id="cd03257">
    <property type="entry name" value="ABC_NikE_OppD_transporters"/>
    <property type="match status" value="1"/>
</dbReference>
<dbReference type="Proteomes" id="UP000823849">
    <property type="component" value="Unassembled WGS sequence"/>
</dbReference>
<dbReference type="EMBL" id="DWWU01000015">
    <property type="protein sequence ID" value="HJC14883.1"/>
    <property type="molecule type" value="Genomic_DNA"/>
</dbReference>
<evidence type="ECO:0000259" key="8">
    <source>
        <dbReference type="PROSITE" id="PS50893"/>
    </source>
</evidence>
<dbReference type="GO" id="GO:0016887">
    <property type="term" value="F:ATP hydrolysis activity"/>
    <property type="evidence" value="ECO:0007669"/>
    <property type="project" value="InterPro"/>
</dbReference>
<comment type="similarity">
    <text evidence="2">Belongs to the ABC transporter superfamily.</text>
</comment>
<evidence type="ECO:0000256" key="5">
    <source>
        <dbReference type="ARBA" id="ARBA00022741"/>
    </source>
</evidence>
<keyword evidence="7" id="KW-0472">Membrane</keyword>
<protein>
    <submittedName>
        <fullName evidence="9">ABC transporter ATP-binding protein</fullName>
    </submittedName>
</protein>
<evidence type="ECO:0000256" key="6">
    <source>
        <dbReference type="ARBA" id="ARBA00022840"/>
    </source>
</evidence>
<dbReference type="Gene3D" id="3.40.50.300">
    <property type="entry name" value="P-loop containing nucleotide triphosphate hydrolases"/>
    <property type="match status" value="1"/>
</dbReference>
<keyword evidence="4" id="KW-1003">Cell membrane</keyword>
<dbReference type="AlphaFoldDB" id="A0A9D2NA95"/>
<organism evidence="9 10">
    <name type="scientific">Candidatus Fusicatenibacter intestinigallinarum</name>
    <dbReference type="NCBI Taxonomy" id="2838598"/>
    <lineage>
        <taxon>Bacteria</taxon>
        <taxon>Bacillati</taxon>
        <taxon>Bacillota</taxon>
        <taxon>Clostridia</taxon>
        <taxon>Lachnospirales</taxon>
        <taxon>Lachnospiraceae</taxon>
        <taxon>Fusicatenibacter</taxon>
    </lineage>
</organism>
<sequence length="260" mass="28574">MEGLLDYRSVEISYHGESVVRDISFSLKPGEILGIAGESGSGKSTIVRAAMGILGQGGRVTRGDIRFEGRSLPELPEREMRKLRGARIGMVFQDAGASLCPIRRIRDQIHESMAAHRKVSRREAEERALELFDRLGFHDGRRILDSYPFELSGGMNQRVGIAIAMLMNPSVLLADEPTSALDVCVQKQTVEELLMLRELCGTAMILVTHNIGVIRAMADTILVLRYGEIVEYGAAAQVLKDPGAAYTKELLAAVPRLKRA</sequence>